<sequence>MKILITTGLSESHTGGPAQYGSNLKSEFEKLGHEVRLKQYGSVESALLKVWPDAFWADKILALDTFSVGLPSVIAAGLFRKKVIIRVGGDFVWSAYVNRTGKPLTLPAFYKNLPKLNFKEKIIFFLTKWVISKTDFLAFNTEWQKNIWAGYYRIPSGKSGVIRNFVPEKNAGAPFSKKNFIWAGRLIPEKNITMLKKFGVEIITGEPRDKILRKLKDSYAAVSLAFTDICPNFILEAASFDKPFIMTRETGFGELFPKGGIFVNPFDEVEVGKAFEAMQDENTYNKHAEELKNMNIGHSWSDLVAEIFQIWKKI</sequence>
<reference evidence="1 2" key="1">
    <citation type="journal article" date="2016" name="Nat. Commun.">
        <title>Thousands of microbial genomes shed light on interconnected biogeochemical processes in an aquifer system.</title>
        <authorList>
            <person name="Anantharaman K."/>
            <person name="Brown C.T."/>
            <person name="Hug L.A."/>
            <person name="Sharon I."/>
            <person name="Castelle C.J."/>
            <person name="Probst A.J."/>
            <person name="Thomas B.C."/>
            <person name="Singh A."/>
            <person name="Wilkins M.J."/>
            <person name="Karaoz U."/>
            <person name="Brodie E.L."/>
            <person name="Williams K.H."/>
            <person name="Hubbard S.S."/>
            <person name="Banfield J.F."/>
        </authorList>
    </citation>
    <scope>NUCLEOTIDE SEQUENCE [LARGE SCALE GENOMIC DNA]</scope>
</reference>
<dbReference type="SUPFAM" id="SSF53756">
    <property type="entry name" value="UDP-Glycosyltransferase/glycogen phosphorylase"/>
    <property type="match status" value="1"/>
</dbReference>
<dbReference type="Gene3D" id="3.40.50.2000">
    <property type="entry name" value="Glycogen Phosphorylase B"/>
    <property type="match status" value="1"/>
</dbReference>
<evidence type="ECO:0000313" key="2">
    <source>
        <dbReference type="Proteomes" id="UP000177029"/>
    </source>
</evidence>
<comment type="caution">
    <text evidence="1">The sequence shown here is derived from an EMBL/GenBank/DDBJ whole genome shotgun (WGS) entry which is preliminary data.</text>
</comment>
<dbReference type="EMBL" id="MGIP01000004">
    <property type="protein sequence ID" value="OGM92029.1"/>
    <property type="molecule type" value="Genomic_DNA"/>
</dbReference>
<evidence type="ECO:0008006" key="3">
    <source>
        <dbReference type="Google" id="ProtNLM"/>
    </source>
</evidence>
<dbReference type="STRING" id="1802555.A2755_01515"/>
<evidence type="ECO:0000313" key="1">
    <source>
        <dbReference type="EMBL" id="OGM92029.1"/>
    </source>
</evidence>
<gene>
    <name evidence="1" type="ORF">A2755_01515</name>
</gene>
<dbReference type="AlphaFoldDB" id="A0A1F8DVJ8"/>
<dbReference type="Proteomes" id="UP000177029">
    <property type="component" value="Unassembled WGS sequence"/>
</dbReference>
<name>A0A1F8DVJ8_9BACT</name>
<proteinExistence type="predicted"/>
<accession>A0A1F8DVJ8</accession>
<protein>
    <recommendedName>
        <fullName evidence="3">Glycosyl transferase family 1 domain-containing protein</fullName>
    </recommendedName>
</protein>
<organism evidence="1 2">
    <name type="scientific">Candidatus Wolfebacteria bacterium RIFCSPHIGHO2_01_FULL_48_22</name>
    <dbReference type="NCBI Taxonomy" id="1802555"/>
    <lineage>
        <taxon>Bacteria</taxon>
        <taxon>Candidatus Wolfeibacteriota</taxon>
    </lineage>
</organism>